<keyword evidence="3" id="KW-0500">Molybdenum</keyword>
<gene>
    <name evidence="10" type="ORF">LCGC14_2895510</name>
</gene>
<proteinExistence type="inferred from homology"/>
<organism evidence="10">
    <name type="scientific">marine sediment metagenome</name>
    <dbReference type="NCBI Taxonomy" id="412755"/>
    <lineage>
        <taxon>unclassified sequences</taxon>
        <taxon>metagenomes</taxon>
        <taxon>ecological metagenomes</taxon>
    </lineage>
</organism>
<reference evidence="10" key="1">
    <citation type="journal article" date="2015" name="Nature">
        <title>Complex archaea that bridge the gap between prokaryotes and eukaryotes.</title>
        <authorList>
            <person name="Spang A."/>
            <person name="Saw J.H."/>
            <person name="Jorgensen S.L."/>
            <person name="Zaremba-Niedzwiedzka K."/>
            <person name="Martijn J."/>
            <person name="Lind A.E."/>
            <person name="van Eijk R."/>
            <person name="Schleper C."/>
            <person name="Guy L."/>
            <person name="Ettema T.J."/>
        </authorList>
    </citation>
    <scope>NUCLEOTIDE SEQUENCE</scope>
</reference>
<accession>A0A0F8YHQ4</accession>
<evidence type="ECO:0000259" key="9">
    <source>
        <dbReference type="Pfam" id="PF01568"/>
    </source>
</evidence>
<dbReference type="PANTHER" id="PTHR43742">
    <property type="entry name" value="TRIMETHYLAMINE-N-OXIDE REDUCTASE"/>
    <property type="match status" value="1"/>
</dbReference>
<feature type="domain" description="Molybdopterin oxidoreductase" evidence="8">
    <location>
        <begin position="7"/>
        <end position="73"/>
    </location>
</feature>
<dbReference type="Gene3D" id="3.40.50.12440">
    <property type="match status" value="2"/>
</dbReference>
<comment type="similarity">
    <text evidence="2">Belongs to the prokaryotic molybdopterin-containing oxidoreductase family.</text>
</comment>
<dbReference type="Pfam" id="PF00384">
    <property type="entry name" value="Molybdopterin"/>
    <property type="match status" value="1"/>
</dbReference>
<comment type="caution">
    <text evidence="10">The sequence shown here is derived from an EMBL/GenBank/DDBJ whole genome shotgun (WGS) entry which is preliminary data.</text>
</comment>
<evidence type="ECO:0000256" key="4">
    <source>
        <dbReference type="ARBA" id="ARBA00022723"/>
    </source>
</evidence>
<dbReference type="Pfam" id="PF01568">
    <property type="entry name" value="Molydop_binding"/>
    <property type="match status" value="1"/>
</dbReference>
<evidence type="ECO:0008006" key="11">
    <source>
        <dbReference type="Google" id="ProtNLM"/>
    </source>
</evidence>
<keyword evidence="6" id="KW-0408">Iron</keyword>
<dbReference type="GO" id="GO:0051536">
    <property type="term" value="F:iron-sulfur cluster binding"/>
    <property type="evidence" value="ECO:0007669"/>
    <property type="project" value="UniProtKB-KW"/>
</dbReference>
<dbReference type="InterPro" id="IPR006657">
    <property type="entry name" value="MoPterin_dinucl-bd_dom"/>
</dbReference>
<evidence type="ECO:0000256" key="1">
    <source>
        <dbReference type="ARBA" id="ARBA00001942"/>
    </source>
</evidence>
<name>A0A0F8YHQ4_9ZZZZ</name>
<sequence length="365" mass="41586">EMLLEHLWPKLKMIVSIDYRINTTGLYSDYILPAAQHYEKMGTGMPSCHHLNFVLIDKAVDPPGEAKSDRQIGIMLLEKLEERAKARDMSQITSRSGQAINLEGATDRFTLGGALREDEAAEDEAIRDNSVYGILPEGTTLETLREKGTVRWIGWGLIGMGLGQASTLEPDKTHNPFRWHTEEKQPYPTLTRRAQFYIDHEWFLEAGEELPAHKENPNHGGDRQFRLTSGHPRWSIHSMNMTNNIILNTHRGEPFIFLNPEDAKEKGIENAEEVRVVNDAGYLNISVKLSPSVRPGQVILYNGWEPYQHREWYSQADVEPGVVKWLHMAGGYGHLRYRPWHWQPIPIDRGIGVDVEKLPSAARAK</sequence>
<evidence type="ECO:0000256" key="6">
    <source>
        <dbReference type="ARBA" id="ARBA00023004"/>
    </source>
</evidence>
<evidence type="ECO:0000259" key="8">
    <source>
        <dbReference type="Pfam" id="PF00384"/>
    </source>
</evidence>
<dbReference type="InterPro" id="IPR050612">
    <property type="entry name" value="Prok_Mopterin_Oxidored"/>
</dbReference>
<dbReference type="EMBL" id="LAZR01056861">
    <property type="protein sequence ID" value="KKK73270.1"/>
    <property type="molecule type" value="Genomic_DNA"/>
</dbReference>
<feature type="domain" description="Molybdopterin dinucleotide-binding" evidence="9">
    <location>
        <begin position="225"/>
        <end position="306"/>
    </location>
</feature>
<keyword evidence="4" id="KW-0479">Metal-binding</keyword>
<dbReference type="GO" id="GO:0046872">
    <property type="term" value="F:metal ion binding"/>
    <property type="evidence" value="ECO:0007669"/>
    <property type="project" value="UniProtKB-KW"/>
</dbReference>
<evidence type="ECO:0000313" key="10">
    <source>
        <dbReference type="EMBL" id="KKK73270.1"/>
    </source>
</evidence>
<dbReference type="InterPro" id="IPR006656">
    <property type="entry name" value="Mopterin_OxRdtase"/>
</dbReference>
<dbReference type="InterPro" id="IPR006655">
    <property type="entry name" value="Mopterin_OxRdtase_prok_CS"/>
</dbReference>
<evidence type="ECO:0000256" key="2">
    <source>
        <dbReference type="ARBA" id="ARBA00010312"/>
    </source>
</evidence>
<dbReference type="GO" id="GO:0043546">
    <property type="term" value="F:molybdopterin cofactor binding"/>
    <property type="evidence" value="ECO:0007669"/>
    <property type="project" value="InterPro"/>
</dbReference>
<dbReference type="GO" id="GO:0016491">
    <property type="term" value="F:oxidoreductase activity"/>
    <property type="evidence" value="ECO:0007669"/>
    <property type="project" value="UniProtKB-KW"/>
</dbReference>
<dbReference type="AlphaFoldDB" id="A0A0F8YHQ4"/>
<dbReference type="SUPFAM" id="SSF50692">
    <property type="entry name" value="ADC-like"/>
    <property type="match status" value="1"/>
</dbReference>
<evidence type="ECO:0000256" key="5">
    <source>
        <dbReference type="ARBA" id="ARBA00023002"/>
    </source>
</evidence>
<dbReference type="PROSITE" id="PS00932">
    <property type="entry name" value="MOLYBDOPTERIN_PROK_3"/>
    <property type="match status" value="1"/>
</dbReference>
<feature type="non-terminal residue" evidence="10">
    <location>
        <position position="1"/>
    </location>
</feature>
<evidence type="ECO:0000256" key="3">
    <source>
        <dbReference type="ARBA" id="ARBA00022505"/>
    </source>
</evidence>
<dbReference type="SUPFAM" id="SSF53706">
    <property type="entry name" value="Formate dehydrogenase/DMSO reductase, domains 1-3"/>
    <property type="match status" value="1"/>
</dbReference>
<keyword evidence="7" id="KW-0411">Iron-sulfur</keyword>
<protein>
    <recommendedName>
        <fullName evidence="11">Molybdopterin dinucleotide-binding domain-containing protein</fullName>
    </recommendedName>
</protein>
<keyword evidence="5" id="KW-0560">Oxidoreductase</keyword>
<comment type="cofactor">
    <cofactor evidence="1">
        <name>Mo-bis(molybdopterin guanine dinucleotide)</name>
        <dbReference type="ChEBI" id="CHEBI:60539"/>
    </cofactor>
</comment>
<evidence type="ECO:0000256" key="7">
    <source>
        <dbReference type="ARBA" id="ARBA00023014"/>
    </source>
</evidence>
<dbReference type="InterPro" id="IPR009010">
    <property type="entry name" value="Asp_de-COase-like_dom_sf"/>
</dbReference>
<dbReference type="PANTHER" id="PTHR43742:SF6">
    <property type="entry name" value="OXIDOREDUCTASE YYAE-RELATED"/>
    <property type="match status" value="1"/>
</dbReference>